<proteinExistence type="predicted"/>
<dbReference type="InterPro" id="IPR043129">
    <property type="entry name" value="ATPase_NBD"/>
</dbReference>
<gene>
    <name evidence="4" type="ORF">HND93_25110</name>
</gene>
<dbReference type="Proteomes" id="UP000584642">
    <property type="component" value="Unassembled WGS sequence"/>
</dbReference>
<dbReference type="InterPro" id="IPR045079">
    <property type="entry name" value="Oxoprolinase-like"/>
</dbReference>
<dbReference type="RefSeq" id="WP_180284775.1">
    <property type="nucleotide sequence ID" value="NZ_JABFDB010000023.1"/>
</dbReference>
<dbReference type="PANTHER" id="PTHR11365">
    <property type="entry name" value="5-OXOPROLINASE RELATED"/>
    <property type="match status" value="1"/>
</dbReference>
<dbReference type="Pfam" id="PF05378">
    <property type="entry name" value="Hydant_A_N"/>
    <property type="match status" value="1"/>
</dbReference>
<evidence type="ECO:0000256" key="1">
    <source>
        <dbReference type="SAM" id="MobiDB-lite"/>
    </source>
</evidence>
<evidence type="ECO:0000259" key="3">
    <source>
        <dbReference type="Pfam" id="PF05378"/>
    </source>
</evidence>
<feature type="region of interest" description="Disordered" evidence="1">
    <location>
        <begin position="563"/>
        <end position="582"/>
    </location>
</feature>
<sequence>MGFLVSIDNGGTLTDVCATDGAGTIHVKTITTPHDLTECFIKGLEALSERVFGEADLGRMIAGIDHIRYSTTQGTNAIVQRKGPRIGLLTDSAALAEAAANAAPALFEAFVGGRVAVVPGAGTAGSDPQDLVMAVSGLVSAGTNRVVVALSGAQAEALEQAAMRALYRAFPRHLLGAVPLLFSTRLSRIGSEERRLWAALVNAFLHPAMERFLYNAENSLRDHRARKPLLIFGNDGTSTRVAKTVAIKTYSSGPQGGVVGAEVLAAHYGIRDAVTMDIGGTTTDIAVLLDGRVAVDEAGAIEGAPVPIPLARILSIGAGGGSIIRVVDGAITVGPESVGAAPGPACFGRGGTHATITDALLVQGVLDPAAYFGGRLTLDVERAERAVRTAVAEPLGLTLEEAVTAMVDAYDARIAAALRTEGGGDGDGCVLMAFGGAGPMSACGVAEKAGLSRVLIPRFAAVFSAFGISFSDIRHTHLEPLAEAGGGLEPARAELLEQARRGMLAEGFALDACRLDWSVLTPDDGGHRSAPLDEAAADAPGAGRWLALSVVRPIDRIALGPAEVTEGTRAEPSGERRGSETLPLYRLENLAPGEHGAGPCLVEEAFFTTRVKAGWRFTVSGNGDLFLTR</sequence>
<evidence type="ECO:0000313" key="5">
    <source>
        <dbReference type="Proteomes" id="UP000584642"/>
    </source>
</evidence>
<accession>A0ABX2TK45</accession>
<feature type="compositionally biased region" description="Basic and acidic residues" evidence="1">
    <location>
        <begin position="566"/>
        <end position="579"/>
    </location>
</feature>
<reference evidence="4 5" key="1">
    <citation type="submission" date="2020-05" db="EMBL/GenBank/DDBJ databases">
        <title>Azospirillum oleiclasticum sp. nov, a nitrogen-fixing and heavy crude oil-emulsifying bacterium isolated from the crude oil of Yumen Oilfield.</title>
        <authorList>
            <person name="Wu D."/>
            <person name="Cai M."/>
            <person name="Zhang X."/>
        </authorList>
    </citation>
    <scope>NUCLEOTIDE SEQUENCE [LARGE SCALE GENOMIC DNA]</scope>
    <source>
        <strain evidence="4 5">ROY-1-1-2</strain>
    </source>
</reference>
<organism evidence="4 5">
    <name type="scientific">Azospirillum oleiclasticum</name>
    <dbReference type="NCBI Taxonomy" id="2735135"/>
    <lineage>
        <taxon>Bacteria</taxon>
        <taxon>Pseudomonadati</taxon>
        <taxon>Pseudomonadota</taxon>
        <taxon>Alphaproteobacteria</taxon>
        <taxon>Rhodospirillales</taxon>
        <taxon>Azospirillaceae</taxon>
        <taxon>Azospirillum</taxon>
    </lineage>
</organism>
<name>A0ABX2TK45_9PROT</name>
<dbReference type="PANTHER" id="PTHR11365:SF23">
    <property type="entry name" value="HYPOTHETICAL 5-OXOPROLINASE (EUROFUNG)-RELATED"/>
    <property type="match status" value="1"/>
</dbReference>
<dbReference type="InterPro" id="IPR002821">
    <property type="entry name" value="Hydantoinase_A"/>
</dbReference>
<comment type="caution">
    <text evidence="4">The sequence shown here is derived from an EMBL/GenBank/DDBJ whole genome shotgun (WGS) entry which is preliminary data.</text>
</comment>
<dbReference type="Pfam" id="PF01968">
    <property type="entry name" value="Hydantoinase_A"/>
    <property type="match status" value="1"/>
</dbReference>
<keyword evidence="5" id="KW-1185">Reference proteome</keyword>
<dbReference type="EMBL" id="JABFDB010000023">
    <property type="protein sequence ID" value="NYZ23000.1"/>
    <property type="molecule type" value="Genomic_DNA"/>
</dbReference>
<dbReference type="SUPFAM" id="SSF53067">
    <property type="entry name" value="Actin-like ATPase domain"/>
    <property type="match status" value="1"/>
</dbReference>
<protein>
    <submittedName>
        <fullName evidence="4">Hydantoinase/oxoprolinase family protein</fullName>
    </submittedName>
</protein>
<dbReference type="InterPro" id="IPR008040">
    <property type="entry name" value="Hydant_A_N"/>
</dbReference>
<evidence type="ECO:0000313" key="4">
    <source>
        <dbReference type="EMBL" id="NYZ23000.1"/>
    </source>
</evidence>
<feature type="domain" description="Hydantoinase A/oxoprolinase" evidence="2">
    <location>
        <begin position="196"/>
        <end position="476"/>
    </location>
</feature>
<evidence type="ECO:0000259" key="2">
    <source>
        <dbReference type="Pfam" id="PF01968"/>
    </source>
</evidence>
<feature type="domain" description="Hydantoinase/oxoprolinase N-terminal" evidence="3">
    <location>
        <begin position="5"/>
        <end position="93"/>
    </location>
</feature>